<name>U7D8L7_9BACT</name>
<evidence type="ECO:0000313" key="1">
    <source>
        <dbReference type="EMBL" id="ERP38744.1"/>
    </source>
</evidence>
<dbReference type="AlphaFoldDB" id="U7D8L7"/>
<gene>
    <name evidence="1" type="ORF">CALK_0763</name>
</gene>
<dbReference type="RefSeq" id="WP_022636279.1">
    <property type="nucleotide sequence ID" value="NZ_ASJR01000005.1"/>
</dbReference>
<keyword evidence="2" id="KW-1185">Reference proteome</keyword>
<dbReference type="EMBL" id="ASJR01000005">
    <property type="protein sequence ID" value="ERP38744.1"/>
    <property type="molecule type" value="Genomic_DNA"/>
</dbReference>
<organism evidence="1 2">
    <name type="scientific">Chitinivibrio alkaliphilus ACht1</name>
    <dbReference type="NCBI Taxonomy" id="1313304"/>
    <lineage>
        <taxon>Bacteria</taxon>
        <taxon>Pseudomonadati</taxon>
        <taxon>Fibrobacterota</taxon>
        <taxon>Chitinivibrionia</taxon>
        <taxon>Chitinivibrionales</taxon>
        <taxon>Chitinivibrionaceae</taxon>
        <taxon>Chitinivibrio</taxon>
    </lineage>
</organism>
<reference evidence="1 2" key="1">
    <citation type="journal article" date="2013" name="Environ. Microbiol.">
        <title>Genome analysis of Chitinivibrio alkaliphilus gen. nov., sp. nov., a novel extremely haloalkaliphilic anaerobic chitinolytic bacterium from the candidate phylum Termite Group 3.</title>
        <authorList>
            <person name="Sorokin D.Y."/>
            <person name="Gumerov V.M."/>
            <person name="Rakitin A.L."/>
            <person name="Beletsky A.V."/>
            <person name="Damste J.S."/>
            <person name="Muyzer G."/>
            <person name="Mardanov A.V."/>
            <person name="Ravin N.V."/>
        </authorList>
    </citation>
    <scope>NUCLEOTIDE SEQUENCE [LARGE SCALE GENOMIC DNA]</scope>
    <source>
        <strain evidence="1 2">ACht1</strain>
    </source>
</reference>
<sequence>MKYAILPFLCISITFAEFTATWETGFLSVLRHTIQFSREGTLFDYVE</sequence>
<accession>U7D8L7</accession>
<dbReference type="Proteomes" id="UP000017148">
    <property type="component" value="Unassembled WGS sequence"/>
</dbReference>
<comment type="caution">
    <text evidence="1">The sequence shown here is derived from an EMBL/GenBank/DDBJ whole genome shotgun (WGS) entry which is preliminary data.</text>
</comment>
<protein>
    <submittedName>
        <fullName evidence="1">Uncharacterized protein</fullName>
    </submittedName>
</protein>
<proteinExistence type="predicted"/>
<evidence type="ECO:0000313" key="2">
    <source>
        <dbReference type="Proteomes" id="UP000017148"/>
    </source>
</evidence>
<dbReference type="STRING" id="1313304.CALK_0763"/>